<name>A0A0P0URJ8_9GAMM</name>
<dbReference type="Gene3D" id="3.90.550.10">
    <property type="entry name" value="Spore Coat Polysaccharide Biosynthesis Protein SpsA, Chain A"/>
    <property type="match status" value="1"/>
</dbReference>
<dbReference type="KEGG" id="ebh:BSEPE_0701"/>
<dbReference type="PANTHER" id="PTHR22916">
    <property type="entry name" value="GLYCOSYLTRANSFERASE"/>
    <property type="match status" value="1"/>
</dbReference>
<reference evidence="2 3" key="2">
    <citation type="journal article" date="2016" name="ISME J.">
        <title>Heterogeneous composition of key metabolic gene clusters in a vent mussel symbiont population.</title>
        <authorList>
            <person name="Ikuta T."/>
            <person name="Takaki Y."/>
            <person name="Nagai Y."/>
            <person name="Shimamura S."/>
            <person name="Tsuda M."/>
            <person name="Kawagucci S."/>
            <person name="Aoki Y."/>
            <person name="Inoue K."/>
            <person name="Teruya M."/>
            <person name="Satou K."/>
            <person name="Teruya K."/>
            <person name="Shimoji M."/>
            <person name="Tamotsu H."/>
            <person name="Hirano T."/>
            <person name="Maruyama T."/>
            <person name="Yoshida T."/>
        </authorList>
    </citation>
    <scope>NUCLEOTIDE SEQUENCE [LARGE SCALE GENOMIC DNA]</scope>
    <source>
        <strain evidence="2 3">Myojin Knoll</strain>
    </source>
</reference>
<dbReference type="OrthoDB" id="396512at2"/>
<dbReference type="Proteomes" id="UP000067399">
    <property type="component" value="Chromosome"/>
</dbReference>
<keyword evidence="3" id="KW-1185">Reference proteome</keyword>
<protein>
    <submittedName>
        <fullName evidence="2">Glycosyl transferase family 2</fullName>
    </submittedName>
</protein>
<keyword evidence="2" id="KW-0808">Transferase</keyword>
<dbReference type="CDD" id="cd06433">
    <property type="entry name" value="GT_2_WfgS_like"/>
    <property type="match status" value="1"/>
</dbReference>
<dbReference type="Pfam" id="PF00535">
    <property type="entry name" value="Glycos_transf_2"/>
    <property type="match status" value="1"/>
</dbReference>
<feature type="domain" description="Glycosyltransferase 2-like" evidence="1">
    <location>
        <begin position="8"/>
        <end position="130"/>
    </location>
</feature>
<proteinExistence type="predicted"/>
<reference evidence="2 3" key="1">
    <citation type="journal article" date="2000" name="Mar. Ecol. Prog. Ser.">
        <title>Phylogenetic characterization of endosymbionts in three hydrothermal vent mussels: influence on host distributions.</title>
        <authorList>
            <person name="Fujiwara Y."/>
            <person name="Takai K."/>
            <person name="Uematsu K."/>
            <person name="Tsuchida S."/>
            <person name="Hunt J.C."/>
            <person name="Hashimoto J."/>
        </authorList>
    </citation>
    <scope>NUCLEOTIDE SEQUENCE [LARGE SCALE GENOMIC DNA]</scope>
    <source>
        <strain evidence="2 3">Myojin Knoll</strain>
    </source>
</reference>
<evidence type="ECO:0000313" key="3">
    <source>
        <dbReference type="Proteomes" id="UP000067399"/>
    </source>
</evidence>
<sequence length="274" mass="31161">MTSQSKISIITVVFNDADGLLKTIKSVVNQTYSNIEYIIIDGGSTDGTVDIIKKYEDKITHWVSEPDAGIYDAMNKGIDLVSGQWINFINAGDNFFDTSIVGKVVPLLDNDMWVVYGDTVLDYGAYTSLRINLDLSNMYYGQVLGHQSSFTNAIYQKKNPFSLEYKIAGDYDFFLKAYIENKNKFKRISLIISIFSMNGVSSNNEVSSTLERIKILKKIKQFKMKVRLSYYLTLLKIIIKKNLPLKIVKRLNTRSKSKESIKNFNTVKNKSGIE</sequence>
<dbReference type="InterPro" id="IPR001173">
    <property type="entry name" value="Glyco_trans_2-like"/>
</dbReference>
<dbReference type="EMBL" id="AP013042">
    <property type="protein sequence ID" value="BAS67697.1"/>
    <property type="molecule type" value="Genomic_DNA"/>
</dbReference>
<gene>
    <name evidence="2" type="ORF">BSEPE_0701</name>
</gene>
<dbReference type="RefSeq" id="WP_066044210.1">
    <property type="nucleotide sequence ID" value="NZ_AP013042.1"/>
</dbReference>
<dbReference type="AlphaFoldDB" id="A0A0P0URJ8"/>
<dbReference type="GO" id="GO:0016758">
    <property type="term" value="F:hexosyltransferase activity"/>
    <property type="evidence" value="ECO:0007669"/>
    <property type="project" value="UniProtKB-ARBA"/>
</dbReference>
<evidence type="ECO:0000259" key="1">
    <source>
        <dbReference type="Pfam" id="PF00535"/>
    </source>
</evidence>
<dbReference type="SUPFAM" id="SSF53448">
    <property type="entry name" value="Nucleotide-diphospho-sugar transferases"/>
    <property type="match status" value="1"/>
</dbReference>
<dbReference type="PANTHER" id="PTHR22916:SF67">
    <property type="entry name" value="COLANIC ACID BIOSYNTHESIS GLYCOSYL TRANSFERASE WCAE-RELATED"/>
    <property type="match status" value="1"/>
</dbReference>
<organism evidence="2 3">
    <name type="scientific">endosymbiont of Bathymodiolus septemdierum str. Myojin knoll</name>
    <dbReference type="NCBI Taxonomy" id="1303921"/>
    <lineage>
        <taxon>Bacteria</taxon>
        <taxon>Pseudomonadati</taxon>
        <taxon>Pseudomonadota</taxon>
        <taxon>Gammaproteobacteria</taxon>
        <taxon>sulfur-oxidizing symbionts</taxon>
    </lineage>
</organism>
<dbReference type="STRING" id="1303921.BSEPE_0701"/>
<accession>A0A0P0URJ8</accession>
<evidence type="ECO:0000313" key="2">
    <source>
        <dbReference type="EMBL" id="BAS67697.1"/>
    </source>
</evidence>
<dbReference type="InterPro" id="IPR029044">
    <property type="entry name" value="Nucleotide-diphossugar_trans"/>
</dbReference>